<gene>
    <name evidence="1" type="ORF">CCR75_000125</name>
</gene>
<dbReference type="OrthoDB" id="121889at2759"/>
<accession>A0A976IHQ0</accession>
<comment type="caution">
    <text evidence="1">The sequence shown here is derived from an EMBL/GenBank/DDBJ whole genome shotgun (WGS) entry which is preliminary data.</text>
</comment>
<name>A0A976IHQ0_BRELC</name>
<sequence length="241" mass="27546">MDKTVIFPFQPWKPSDSCLIDTLCTLGTRVLNTDENTTLLGILVGTQIRPSLQLNKLLVRFQRLCVSLRWRARTLQGRVLLIKTMIQSILWHFMSVQVVSQTELKLFDPLIRNFINNTPSRTTHDTPTRSQFSSKWHSAPINAGGLDLHTVADSVELLQVNLIRQLIKHCRTRVSSPPKWFLPAYAAFDYALQGQAIGLDFLLYGLHLVGKMYLTIGNRRLLYGVQKLCPNSRTRTQFILN</sequence>
<dbReference type="RefSeq" id="XP_067821516.1">
    <property type="nucleotide sequence ID" value="XM_067958233.1"/>
</dbReference>
<organism evidence="1 2">
    <name type="scientific">Bremia lactucae</name>
    <name type="common">Lettuce downy mildew</name>
    <dbReference type="NCBI Taxonomy" id="4779"/>
    <lineage>
        <taxon>Eukaryota</taxon>
        <taxon>Sar</taxon>
        <taxon>Stramenopiles</taxon>
        <taxon>Oomycota</taxon>
        <taxon>Peronosporomycetes</taxon>
        <taxon>Peronosporales</taxon>
        <taxon>Peronosporaceae</taxon>
        <taxon>Bremia</taxon>
    </lineage>
</organism>
<dbReference type="GeneID" id="94343904"/>
<dbReference type="EMBL" id="SHOA02000037">
    <property type="protein sequence ID" value="TDH72017.1"/>
    <property type="molecule type" value="Genomic_DNA"/>
</dbReference>
<protein>
    <submittedName>
        <fullName evidence="1">Uncharacterized protein</fullName>
    </submittedName>
</protein>
<keyword evidence="2" id="KW-1185">Reference proteome</keyword>
<reference evidence="1 2" key="1">
    <citation type="journal article" date="2021" name="Genome Biol.">
        <title>AFLAP: assembly-free linkage analysis pipeline using k-mers from genome sequencing data.</title>
        <authorList>
            <person name="Fletcher K."/>
            <person name="Zhang L."/>
            <person name="Gil J."/>
            <person name="Han R."/>
            <person name="Cavanaugh K."/>
            <person name="Michelmore R."/>
        </authorList>
    </citation>
    <scope>NUCLEOTIDE SEQUENCE [LARGE SCALE GENOMIC DNA]</scope>
    <source>
        <strain evidence="1 2">SF5</strain>
    </source>
</reference>
<dbReference type="Proteomes" id="UP000294530">
    <property type="component" value="Unassembled WGS sequence"/>
</dbReference>
<dbReference type="KEGG" id="blac:94343904"/>
<proteinExistence type="predicted"/>
<evidence type="ECO:0000313" key="1">
    <source>
        <dbReference type="EMBL" id="TDH72017.1"/>
    </source>
</evidence>
<evidence type="ECO:0000313" key="2">
    <source>
        <dbReference type="Proteomes" id="UP000294530"/>
    </source>
</evidence>
<dbReference type="AlphaFoldDB" id="A0A976IHQ0"/>